<organism evidence="12">
    <name type="scientific">Rhizopus microsporus var. microsporus</name>
    <dbReference type="NCBI Taxonomy" id="86635"/>
    <lineage>
        <taxon>Eukaryota</taxon>
        <taxon>Fungi</taxon>
        <taxon>Fungi incertae sedis</taxon>
        <taxon>Mucoromycota</taxon>
        <taxon>Mucoromycotina</taxon>
        <taxon>Mucoromycetes</taxon>
        <taxon>Mucorales</taxon>
        <taxon>Mucorineae</taxon>
        <taxon>Rhizopodaceae</taxon>
        <taxon>Rhizopus</taxon>
    </lineage>
</organism>
<dbReference type="GO" id="GO:0004650">
    <property type="term" value="F:polygalacturonase activity"/>
    <property type="evidence" value="ECO:0007669"/>
    <property type="project" value="InterPro"/>
</dbReference>
<evidence type="ECO:0000256" key="5">
    <source>
        <dbReference type="ARBA" id="ARBA00022801"/>
    </source>
</evidence>
<dbReference type="SUPFAM" id="SSF51126">
    <property type="entry name" value="Pectin lyase-like"/>
    <property type="match status" value="1"/>
</dbReference>
<evidence type="ECO:0000256" key="11">
    <source>
        <dbReference type="SAM" id="SignalP"/>
    </source>
</evidence>
<dbReference type="InterPro" id="IPR012334">
    <property type="entry name" value="Pectin_lyas_fold"/>
</dbReference>
<evidence type="ECO:0000256" key="10">
    <source>
        <dbReference type="RuleBase" id="RU361169"/>
    </source>
</evidence>
<comment type="similarity">
    <text evidence="2 10">Belongs to the glycosyl hydrolase 28 family.</text>
</comment>
<keyword evidence="4 11" id="KW-0732">Signal</keyword>
<protein>
    <submittedName>
        <fullName evidence="12">Pectin lyase-like protein</fullName>
    </submittedName>
</protein>
<keyword evidence="3" id="KW-0964">Secreted</keyword>
<sequence length="382" mass="41047">MVQFASLTTSIATILLFSLGFNEVAAGKTCVVAKSKSDDAVTITQAFNNCKTGGTVYFPKGNTYYLKSMVSISGVKNVNVNFAGQLVLPPYDSKFKGKESYIEIKGDNIHWSGGGTITGNGQAWYDKQDHTAPTVLRIKATNSVFGNFKIYNAPRAHMALTSANNVVLENIYLHTVSSSKNPAKNTDALDVSSSSNIVFRNSELNVGDDCTAINGGVNNITLSHITCNGGHGFSVGSLGKGGKTEYVKTVRVLNSVCNNCQNGVRIKTWPGGKGAVQDVSYRNVELNNVENPIIITTHYCDKNQMSYCTKNKDTSLSISHVAFHNIHGSAANVNHPIVSIDCSAKAPCSYVTLDQINIKKASKTTKNVCNNVSNSKKISYCA</sequence>
<evidence type="ECO:0000256" key="9">
    <source>
        <dbReference type="ARBA" id="ARBA00023316"/>
    </source>
</evidence>
<dbReference type="GO" id="GO:0046576">
    <property type="term" value="F:rhamnogalacturonan alpha-L-rhamnopyranosyl-(1-&gt;4)-alpha-D-galactopyranosyluronide lyase activity"/>
    <property type="evidence" value="ECO:0007669"/>
    <property type="project" value="UniProtKB-ARBA"/>
</dbReference>
<keyword evidence="7" id="KW-0325">Glycoprotein</keyword>
<dbReference type="Pfam" id="PF00295">
    <property type="entry name" value="Glyco_hydro_28"/>
    <property type="match status" value="1"/>
</dbReference>
<keyword evidence="12" id="KW-0456">Lyase</keyword>
<accession>A0A1X0QY46</accession>
<evidence type="ECO:0000256" key="8">
    <source>
        <dbReference type="ARBA" id="ARBA00023295"/>
    </source>
</evidence>
<dbReference type="InterPro" id="IPR011050">
    <property type="entry name" value="Pectin_lyase_fold/virulence"/>
</dbReference>
<dbReference type="VEuPathDB" id="FungiDB:BCV72DRAFT_312366"/>
<comment type="subcellular location">
    <subcellularLocation>
        <location evidence="1">Secreted</location>
    </subcellularLocation>
</comment>
<keyword evidence="8 10" id="KW-0326">Glycosidase</keyword>
<evidence type="ECO:0000256" key="6">
    <source>
        <dbReference type="ARBA" id="ARBA00023157"/>
    </source>
</evidence>
<dbReference type="AlphaFoldDB" id="A0A1X0QY46"/>
<feature type="chain" id="PRO_5012529740" evidence="11">
    <location>
        <begin position="27"/>
        <end position="382"/>
    </location>
</feature>
<dbReference type="GO" id="GO:0005975">
    <property type="term" value="P:carbohydrate metabolic process"/>
    <property type="evidence" value="ECO:0007669"/>
    <property type="project" value="InterPro"/>
</dbReference>
<dbReference type="PANTHER" id="PTHR31736">
    <property type="match status" value="1"/>
</dbReference>
<dbReference type="Gene3D" id="2.160.20.10">
    <property type="entry name" value="Single-stranded right-handed beta-helix, Pectin lyase-like"/>
    <property type="match status" value="1"/>
</dbReference>
<dbReference type="PANTHER" id="PTHR31736:SF19">
    <property type="entry name" value="PECTIN LYASE SUPERFAMILY PROTEIN-RELATED"/>
    <property type="match status" value="1"/>
</dbReference>
<evidence type="ECO:0000256" key="2">
    <source>
        <dbReference type="ARBA" id="ARBA00008834"/>
    </source>
</evidence>
<evidence type="ECO:0000256" key="4">
    <source>
        <dbReference type="ARBA" id="ARBA00022729"/>
    </source>
</evidence>
<dbReference type="Proteomes" id="UP000242414">
    <property type="component" value="Unassembled WGS sequence"/>
</dbReference>
<evidence type="ECO:0000313" key="12">
    <source>
        <dbReference type="EMBL" id="ORE04697.1"/>
    </source>
</evidence>
<gene>
    <name evidence="12" type="ORF">BCV72DRAFT_312366</name>
</gene>
<dbReference type="OrthoDB" id="187139at2759"/>
<dbReference type="InterPro" id="IPR000743">
    <property type="entry name" value="Glyco_hydro_28"/>
</dbReference>
<name>A0A1X0QY46_RHIZD</name>
<dbReference type="GO" id="GO:0005576">
    <property type="term" value="C:extracellular region"/>
    <property type="evidence" value="ECO:0007669"/>
    <property type="project" value="UniProtKB-SubCell"/>
</dbReference>
<evidence type="ECO:0000256" key="1">
    <source>
        <dbReference type="ARBA" id="ARBA00004613"/>
    </source>
</evidence>
<dbReference type="GO" id="GO:0071555">
    <property type="term" value="P:cell wall organization"/>
    <property type="evidence" value="ECO:0007669"/>
    <property type="project" value="UniProtKB-KW"/>
</dbReference>
<keyword evidence="6" id="KW-1015">Disulfide bond</keyword>
<keyword evidence="5 10" id="KW-0378">Hydrolase</keyword>
<evidence type="ECO:0000256" key="7">
    <source>
        <dbReference type="ARBA" id="ARBA00023180"/>
    </source>
</evidence>
<reference evidence="12" key="1">
    <citation type="journal article" date="2016" name="Proc. Natl. Acad. Sci. U.S.A.">
        <title>Lipid metabolic changes in an early divergent fungus govern the establishment of a mutualistic symbiosis with endobacteria.</title>
        <authorList>
            <person name="Lastovetsky O.A."/>
            <person name="Gaspar M.L."/>
            <person name="Mondo S.J."/>
            <person name="LaButti K.M."/>
            <person name="Sandor L."/>
            <person name="Grigoriev I.V."/>
            <person name="Henry S.A."/>
            <person name="Pawlowska T.E."/>
        </authorList>
    </citation>
    <scope>NUCLEOTIDE SEQUENCE [LARGE SCALE GENOMIC DNA]</scope>
    <source>
        <strain evidence="12">ATCC 52814</strain>
    </source>
</reference>
<evidence type="ECO:0000256" key="3">
    <source>
        <dbReference type="ARBA" id="ARBA00022525"/>
    </source>
</evidence>
<dbReference type="EMBL" id="KV921964">
    <property type="protein sequence ID" value="ORE04697.1"/>
    <property type="molecule type" value="Genomic_DNA"/>
</dbReference>
<feature type="signal peptide" evidence="11">
    <location>
        <begin position="1"/>
        <end position="26"/>
    </location>
</feature>
<proteinExistence type="inferred from homology"/>
<keyword evidence="9" id="KW-0961">Cell wall biogenesis/degradation</keyword>